<dbReference type="GO" id="GO:0015074">
    <property type="term" value="P:DNA integration"/>
    <property type="evidence" value="ECO:0007669"/>
    <property type="project" value="InterPro"/>
</dbReference>
<dbReference type="InterPro" id="IPR013762">
    <property type="entry name" value="Integrase-like_cat_sf"/>
</dbReference>
<keyword evidence="3" id="KW-1185">Reference proteome</keyword>
<dbReference type="OrthoDB" id="3943630at2759"/>
<evidence type="ECO:0000313" key="3">
    <source>
        <dbReference type="Proteomes" id="UP000800038"/>
    </source>
</evidence>
<protein>
    <submittedName>
        <fullName evidence="2">Uncharacterized protein</fullName>
    </submittedName>
</protein>
<organism evidence="2 3">
    <name type="scientific">Clathrospora elynae</name>
    <dbReference type="NCBI Taxonomy" id="706981"/>
    <lineage>
        <taxon>Eukaryota</taxon>
        <taxon>Fungi</taxon>
        <taxon>Dikarya</taxon>
        <taxon>Ascomycota</taxon>
        <taxon>Pezizomycotina</taxon>
        <taxon>Dothideomycetes</taxon>
        <taxon>Pleosporomycetidae</taxon>
        <taxon>Pleosporales</taxon>
        <taxon>Diademaceae</taxon>
        <taxon>Clathrospora</taxon>
    </lineage>
</organism>
<dbReference type="Gene3D" id="1.10.443.10">
    <property type="entry name" value="Intergrase catalytic core"/>
    <property type="match status" value="1"/>
</dbReference>
<gene>
    <name evidence="2" type="ORF">EJ02DRAFT_437966</name>
</gene>
<dbReference type="GO" id="GO:0003677">
    <property type="term" value="F:DNA binding"/>
    <property type="evidence" value="ECO:0007669"/>
    <property type="project" value="InterPro"/>
</dbReference>
<accession>A0A6A5SIX3</accession>
<proteinExistence type="predicted"/>
<dbReference type="Proteomes" id="UP000800038">
    <property type="component" value="Unassembled WGS sequence"/>
</dbReference>
<dbReference type="InterPro" id="IPR011010">
    <property type="entry name" value="DNA_brk_join_enz"/>
</dbReference>
<reference evidence="2" key="1">
    <citation type="journal article" date="2020" name="Stud. Mycol.">
        <title>101 Dothideomycetes genomes: a test case for predicting lifestyles and emergence of pathogens.</title>
        <authorList>
            <person name="Haridas S."/>
            <person name="Albert R."/>
            <person name="Binder M."/>
            <person name="Bloem J."/>
            <person name="Labutti K."/>
            <person name="Salamov A."/>
            <person name="Andreopoulos B."/>
            <person name="Baker S."/>
            <person name="Barry K."/>
            <person name="Bills G."/>
            <person name="Bluhm B."/>
            <person name="Cannon C."/>
            <person name="Castanera R."/>
            <person name="Culley D."/>
            <person name="Daum C."/>
            <person name="Ezra D."/>
            <person name="Gonzalez J."/>
            <person name="Henrissat B."/>
            <person name="Kuo A."/>
            <person name="Liang C."/>
            <person name="Lipzen A."/>
            <person name="Lutzoni F."/>
            <person name="Magnuson J."/>
            <person name="Mondo S."/>
            <person name="Nolan M."/>
            <person name="Ohm R."/>
            <person name="Pangilinan J."/>
            <person name="Park H.-J."/>
            <person name="Ramirez L."/>
            <person name="Alfaro M."/>
            <person name="Sun H."/>
            <person name="Tritt A."/>
            <person name="Yoshinaga Y."/>
            <person name="Zwiers L.-H."/>
            <person name="Turgeon B."/>
            <person name="Goodwin S."/>
            <person name="Spatafora J."/>
            <person name="Crous P."/>
            <person name="Grigoriev I."/>
        </authorList>
    </citation>
    <scope>NUCLEOTIDE SEQUENCE</scope>
    <source>
        <strain evidence="2">CBS 161.51</strain>
    </source>
</reference>
<evidence type="ECO:0000313" key="2">
    <source>
        <dbReference type="EMBL" id="KAF1937317.1"/>
    </source>
</evidence>
<name>A0A6A5SIX3_9PLEO</name>
<dbReference type="EMBL" id="ML976144">
    <property type="protein sequence ID" value="KAF1937317.1"/>
    <property type="molecule type" value="Genomic_DNA"/>
</dbReference>
<dbReference type="GO" id="GO:0006310">
    <property type="term" value="P:DNA recombination"/>
    <property type="evidence" value="ECO:0007669"/>
    <property type="project" value="UniProtKB-KW"/>
</dbReference>
<dbReference type="PANTHER" id="PTHR37535">
    <property type="entry name" value="FLUG DOMAIN PROTEIN"/>
    <property type="match status" value="1"/>
</dbReference>
<keyword evidence="1" id="KW-0233">DNA recombination</keyword>
<evidence type="ECO:0000256" key="1">
    <source>
        <dbReference type="ARBA" id="ARBA00023172"/>
    </source>
</evidence>
<dbReference type="PANTHER" id="PTHR37535:SF3">
    <property type="entry name" value="FLUG DOMAIN-CONTAINING PROTEIN"/>
    <property type="match status" value="1"/>
</dbReference>
<dbReference type="SUPFAM" id="SSF56349">
    <property type="entry name" value="DNA breaking-rejoining enzymes"/>
    <property type="match status" value="1"/>
</dbReference>
<sequence length="360" mass="41012">MAKFIKALAKREGASTKARPKSVALCVDSEAILFYLWCCDEYTFTHPRIMVQLTFFLQILTFWGLRPGEVVESSVHRGSNKGIKYGDVTLSLVRCKEGLLYQLSIRLRNRKFKRGVESETQDIVLKEETEPRKRFMCPVTFFLAMALADGVFVDQKIPADFVHRPIKKTANSREIHIRDDKKDLPVLRKLQGNSISLDQIMSAHSMLDYLKSLCSRCGYKGTVTCYSFRRGFANAIDGKVSQGRMKQVLGHKSDQIFQSYITSVIGIDTQNVVRQKPEDSTHVDFSRSIALTRDVAAPRPQGSLLDKRHLDPPDELIDAIAARYPNRPHKEVRRLARKQPDFSMNKLNKPTAPAWLDGFF</sequence>
<dbReference type="InterPro" id="IPR021842">
    <property type="entry name" value="DUF3435"/>
</dbReference>
<dbReference type="Pfam" id="PF11917">
    <property type="entry name" value="DUF3435"/>
    <property type="match status" value="1"/>
</dbReference>
<dbReference type="AlphaFoldDB" id="A0A6A5SIX3"/>